<dbReference type="InterPro" id="IPR020056">
    <property type="entry name" value="Rbsml_bL25/Gln-tRNA_synth_N"/>
</dbReference>
<dbReference type="OrthoDB" id="9790002at2"/>
<comment type="function">
    <text evidence="5">This is one of the proteins that binds to the 5S RNA in the ribosome where it forms part of the central protuberance.</text>
</comment>
<evidence type="ECO:0000313" key="8">
    <source>
        <dbReference type="EMBL" id="SLM51534.1"/>
    </source>
</evidence>
<organism evidence="8 9">
    <name type="scientific">Trichococcus pasteurii</name>
    <dbReference type="NCBI Taxonomy" id="43064"/>
    <lineage>
        <taxon>Bacteria</taxon>
        <taxon>Bacillati</taxon>
        <taxon>Bacillota</taxon>
        <taxon>Bacilli</taxon>
        <taxon>Lactobacillales</taxon>
        <taxon>Carnobacteriaceae</taxon>
        <taxon>Trichococcus</taxon>
    </lineage>
</organism>
<dbReference type="SUPFAM" id="SSF50715">
    <property type="entry name" value="Ribosomal protein L25-like"/>
    <property type="match status" value="1"/>
</dbReference>
<dbReference type="Pfam" id="PF01386">
    <property type="entry name" value="Ribosomal_L25p"/>
    <property type="match status" value="1"/>
</dbReference>
<reference evidence="9" key="1">
    <citation type="submission" date="2016-04" db="EMBL/GenBank/DDBJ databases">
        <authorList>
            <person name="Strepis N."/>
        </authorList>
    </citation>
    <scope>NUCLEOTIDE SEQUENCE [LARGE SCALE GENOMIC DNA]</scope>
</reference>
<sequence>MKLQVEKRDKVGSSAAKRARSDKKLTAVIYGKDVEATPVLLDAKEFDEVLKQLGKNAIFEVSISGGKTTQVIVKDIQQAALKNQIQNVALQALTKGQKLTMTVAIHLVGSEDLKEGVLTQTLNELEIETDAAHVPTEFQIAVNEMTIGDTLTVADIKVDAGISVLTDPEAAVAILAAPATETVDEEEASAEAAEKVAE</sequence>
<protein>
    <recommendedName>
        <fullName evidence="5">Large ribosomal subunit protein bL25</fullName>
    </recommendedName>
    <alternativeName>
        <fullName evidence="5">General stress protein CTC</fullName>
    </alternativeName>
</protein>
<evidence type="ECO:0000256" key="1">
    <source>
        <dbReference type="ARBA" id="ARBA00022730"/>
    </source>
</evidence>
<feature type="domain" description="Large ribosomal subunit protein bL25 beta" evidence="7">
    <location>
        <begin position="98"/>
        <end position="178"/>
    </location>
</feature>
<evidence type="ECO:0000313" key="9">
    <source>
        <dbReference type="Proteomes" id="UP000195985"/>
    </source>
</evidence>
<dbReference type="CDD" id="cd00495">
    <property type="entry name" value="Ribosomal_L25_TL5_CTC"/>
    <property type="match status" value="1"/>
</dbReference>
<keyword evidence="4 5" id="KW-0687">Ribonucleoprotein</keyword>
<dbReference type="RefSeq" id="WP_086942330.1">
    <property type="nucleotide sequence ID" value="NZ_FONM01000001.1"/>
</dbReference>
<dbReference type="NCBIfam" id="TIGR00731">
    <property type="entry name" value="bL25_bact_ctc"/>
    <property type="match status" value="1"/>
</dbReference>
<dbReference type="Gene3D" id="2.40.240.10">
    <property type="entry name" value="Ribosomal Protein L25, Chain P"/>
    <property type="match status" value="1"/>
</dbReference>
<dbReference type="Gene3D" id="2.170.120.20">
    <property type="entry name" value="Ribosomal protein L25, beta domain"/>
    <property type="match status" value="1"/>
</dbReference>
<comment type="subunit">
    <text evidence="5">Part of the 50S ribosomal subunit; part of the 5S rRNA/L5/L18/L25 subcomplex. Contacts the 5S rRNA. Binds to the 5S rRNA independently of L5 and L18.</text>
</comment>
<accession>A0A1W1IEV5</accession>
<dbReference type="InterPro" id="IPR011035">
    <property type="entry name" value="Ribosomal_bL25/Gln-tRNA_synth"/>
</dbReference>
<evidence type="ECO:0000256" key="5">
    <source>
        <dbReference type="HAMAP-Rule" id="MF_01334"/>
    </source>
</evidence>
<name>A0A1W1IEV5_9LACT</name>
<dbReference type="PANTHER" id="PTHR33284:SF1">
    <property type="entry name" value="RIBOSOMAL PROTEIN L25_GLN-TRNA SYNTHETASE, ANTI-CODON-BINDING DOMAIN-CONTAINING PROTEIN"/>
    <property type="match status" value="1"/>
</dbReference>
<keyword evidence="2 5" id="KW-0694">RNA-binding</keyword>
<dbReference type="InterPro" id="IPR020057">
    <property type="entry name" value="Ribosomal_bL25_b-dom"/>
</dbReference>
<dbReference type="InterPro" id="IPR029751">
    <property type="entry name" value="Ribosomal_L25_dom"/>
</dbReference>
<dbReference type="EMBL" id="FWEY01000002">
    <property type="protein sequence ID" value="SLM51534.1"/>
    <property type="molecule type" value="Genomic_DNA"/>
</dbReference>
<dbReference type="GO" id="GO:0008097">
    <property type="term" value="F:5S rRNA binding"/>
    <property type="evidence" value="ECO:0007669"/>
    <property type="project" value="InterPro"/>
</dbReference>
<evidence type="ECO:0000259" key="7">
    <source>
        <dbReference type="Pfam" id="PF14693"/>
    </source>
</evidence>
<dbReference type="STRING" id="43064.SAMN04488086_101402"/>
<dbReference type="PANTHER" id="PTHR33284">
    <property type="entry name" value="RIBOSOMAL PROTEIN L25/GLN-TRNA SYNTHETASE, ANTI-CODON-BINDING DOMAIN-CONTAINING PROTEIN"/>
    <property type="match status" value="1"/>
</dbReference>
<keyword evidence="9" id="KW-1185">Reference proteome</keyword>
<evidence type="ECO:0000256" key="3">
    <source>
        <dbReference type="ARBA" id="ARBA00022980"/>
    </source>
</evidence>
<dbReference type="Pfam" id="PF14693">
    <property type="entry name" value="Ribosomal_TL5_C"/>
    <property type="match status" value="1"/>
</dbReference>
<gene>
    <name evidence="5" type="primary">rplY</name>
    <name evidence="5" type="synonym">ctc</name>
    <name evidence="8" type="ORF">TPAS_1210</name>
</gene>
<dbReference type="HAMAP" id="MF_01334">
    <property type="entry name" value="Ribosomal_bL25_CTC"/>
    <property type="match status" value="1"/>
</dbReference>
<keyword evidence="3 5" id="KW-0689">Ribosomal protein</keyword>
<dbReference type="InterPro" id="IPR037121">
    <property type="entry name" value="Ribosomal_bL25_C"/>
</dbReference>
<dbReference type="AlphaFoldDB" id="A0A1W1IEV5"/>
<dbReference type="InterPro" id="IPR020930">
    <property type="entry name" value="Ribosomal_uL5_bac-type"/>
</dbReference>
<feature type="domain" description="Large ribosomal subunit protein bL25 L25" evidence="6">
    <location>
        <begin position="3"/>
        <end position="89"/>
    </location>
</feature>
<proteinExistence type="inferred from homology"/>
<dbReference type="GO" id="GO:0022625">
    <property type="term" value="C:cytosolic large ribosomal subunit"/>
    <property type="evidence" value="ECO:0007669"/>
    <property type="project" value="TreeGrafter"/>
</dbReference>
<evidence type="ECO:0000256" key="2">
    <source>
        <dbReference type="ARBA" id="ARBA00022884"/>
    </source>
</evidence>
<dbReference type="InterPro" id="IPR001021">
    <property type="entry name" value="Ribosomal_bL25_long"/>
</dbReference>
<dbReference type="GO" id="GO:0006412">
    <property type="term" value="P:translation"/>
    <property type="evidence" value="ECO:0007669"/>
    <property type="project" value="UniProtKB-UniRule"/>
</dbReference>
<comment type="similarity">
    <text evidence="5">Belongs to the bacterial ribosomal protein bL25 family. CTC subfamily.</text>
</comment>
<keyword evidence="1 5" id="KW-0699">rRNA-binding</keyword>
<evidence type="ECO:0000256" key="4">
    <source>
        <dbReference type="ARBA" id="ARBA00023274"/>
    </source>
</evidence>
<dbReference type="Proteomes" id="UP000195985">
    <property type="component" value="Unassembled WGS sequence"/>
</dbReference>
<dbReference type="GO" id="GO:0003735">
    <property type="term" value="F:structural constituent of ribosome"/>
    <property type="evidence" value="ECO:0007669"/>
    <property type="project" value="InterPro"/>
</dbReference>
<evidence type="ECO:0000259" key="6">
    <source>
        <dbReference type="Pfam" id="PF01386"/>
    </source>
</evidence>